<feature type="compositionally biased region" description="Low complexity" evidence="1">
    <location>
        <begin position="179"/>
        <end position="191"/>
    </location>
</feature>
<proteinExistence type="predicted"/>
<dbReference type="GeneID" id="111178995"/>
<feature type="compositionally biased region" description="Basic and acidic residues" evidence="1">
    <location>
        <begin position="40"/>
        <end position="56"/>
    </location>
</feature>
<evidence type="ECO:0000313" key="2">
    <source>
        <dbReference type="Proteomes" id="UP000248483"/>
    </source>
</evidence>
<feature type="region of interest" description="Disordered" evidence="1">
    <location>
        <begin position="32"/>
        <end position="214"/>
    </location>
</feature>
<evidence type="ECO:0000256" key="1">
    <source>
        <dbReference type="SAM" id="MobiDB-lite"/>
    </source>
</evidence>
<organism evidence="2 3">
    <name type="scientific">Delphinapterus leucas</name>
    <name type="common">Beluga whale</name>
    <dbReference type="NCBI Taxonomy" id="9749"/>
    <lineage>
        <taxon>Eukaryota</taxon>
        <taxon>Metazoa</taxon>
        <taxon>Chordata</taxon>
        <taxon>Craniata</taxon>
        <taxon>Vertebrata</taxon>
        <taxon>Euteleostomi</taxon>
        <taxon>Mammalia</taxon>
        <taxon>Eutheria</taxon>
        <taxon>Laurasiatheria</taxon>
        <taxon>Artiodactyla</taxon>
        <taxon>Whippomorpha</taxon>
        <taxon>Cetacea</taxon>
        <taxon>Odontoceti</taxon>
        <taxon>Monodontidae</taxon>
        <taxon>Delphinapterus</taxon>
    </lineage>
</organism>
<protein>
    <submittedName>
        <fullName evidence="3">Uncharacterized protein LOC111178995</fullName>
    </submittedName>
</protein>
<reference evidence="3" key="1">
    <citation type="submission" date="2025-08" db="UniProtKB">
        <authorList>
            <consortium name="RefSeq"/>
        </authorList>
    </citation>
    <scope>IDENTIFICATION</scope>
    <source>
        <tissue evidence="3">Blood</tissue>
    </source>
</reference>
<dbReference type="AlphaFoldDB" id="A0A7F8K344"/>
<feature type="compositionally biased region" description="Pro residues" evidence="1">
    <location>
        <begin position="66"/>
        <end position="87"/>
    </location>
</feature>
<sequence length="342" mass="36330">MEDMRYISLGRYPTVKILETKAVETNRCCSCRRWRASDPQPRKPAPENERVEERGRPGSGTAAPRPLLPLPPPTPPPPPGRPQPPASALPGRPYLREASGEGGERPPACANSCLLGRPRSASPRSGGRGEPSAQERGGEGHAARGESRDGGEASPSASLPPRPRGQVSAPRTPGPRPAPLACARAAPGRPGHSSASRRAVLPRQPEASASVAATRSATLRARGHRGRYYLEGSAALVRLLPGTRGFLSSEHGGCPSWPPSSALPPCLGRLAPSLHSQLNRVELRYLIILLLLCLSHRFPGSHVVERGRARGGLAVGRRLFVQKFCPVTEQQDPSLPLLCGGN</sequence>
<keyword evidence="2" id="KW-1185">Reference proteome</keyword>
<dbReference type="RefSeq" id="XP_030616991.1">
    <property type="nucleotide sequence ID" value="XM_030761131.1"/>
</dbReference>
<dbReference type="KEGG" id="dle:111178995"/>
<feature type="compositionally biased region" description="Basic and acidic residues" evidence="1">
    <location>
        <begin position="136"/>
        <end position="151"/>
    </location>
</feature>
<dbReference type="InParanoid" id="A0A7F8K344"/>
<accession>A0A7F8K344</accession>
<name>A0A7F8K344_DELLE</name>
<gene>
    <name evidence="3" type="primary">LOC111178995</name>
</gene>
<evidence type="ECO:0000313" key="3">
    <source>
        <dbReference type="RefSeq" id="XP_030616991.1"/>
    </source>
</evidence>
<feature type="compositionally biased region" description="Low complexity" evidence="1">
    <location>
        <begin position="116"/>
        <end position="135"/>
    </location>
</feature>
<feature type="compositionally biased region" description="Basic and acidic residues" evidence="1">
    <location>
        <begin position="94"/>
        <end position="104"/>
    </location>
</feature>
<dbReference type="Proteomes" id="UP000248483">
    <property type="component" value="Unplaced"/>
</dbReference>